<protein>
    <submittedName>
        <fullName evidence="4">Tyrosine-type recombinase/integrase</fullName>
    </submittedName>
</protein>
<dbReference type="GO" id="GO:0003677">
    <property type="term" value="F:DNA binding"/>
    <property type="evidence" value="ECO:0007669"/>
    <property type="project" value="UniProtKB-KW"/>
</dbReference>
<dbReference type="InterPro" id="IPR052925">
    <property type="entry name" value="Phage_Integrase-like_Recomb"/>
</dbReference>
<dbReference type="GO" id="GO:0015074">
    <property type="term" value="P:DNA integration"/>
    <property type="evidence" value="ECO:0007669"/>
    <property type="project" value="InterPro"/>
</dbReference>
<dbReference type="EMBL" id="JAILSO010000110">
    <property type="protein sequence ID" value="MDE1480264.1"/>
    <property type="molecule type" value="Genomic_DNA"/>
</dbReference>
<gene>
    <name evidence="4" type="ORF">KKJ01_19090</name>
</gene>
<dbReference type="InterPro" id="IPR011010">
    <property type="entry name" value="DNA_brk_join_enz"/>
</dbReference>
<dbReference type="Proteomes" id="UP001222434">
    <property type="component" value="Unassembled WGS sequence"/>
</dbReference>
<evidence type="ECO:0000256" key="2">
    <source>
        <dbReference type="ARBA" id="ARBA00023172"/>
    </source>
</evidence>
<dbReference type="InterPro" id="IPR010998">
    <property type="entry name" value="Integrase_recombinase_N"/>
</dbReference>
<name>A0AAJ1N0X1_XENBV</name>
<dbReference type="Gene3D" id="1.10.443.10">
    <property type="entry name" value="Intergrase catalytic core"/>
    <property type="match status" value="1"/>
</dbReference>
<reference evidence="4" key="1">
    <citation type="submission" date="2021-08" db="EMBL/GenBank/DDBJ databases">
        <authorList>
            <person name="Papudeshi B."/>
            <person name="Bashey-Visser F."/>
        </authorList>
    </citation>
    <scope>NUCLEOTIDE SEQUENCE</scope>
    <source>
        <strain evidence="4">MC_266_E_2016</strain>
    </source>
</reference>
<dbReference type="InterPro" id="IPR013762">
    <property type="entry name" value="Integrase-like_cat_sf"/>
</dbReference>
<dbReference type="PANTHER" id="PTHR34605:SF3">
    <property type="entry name" value="P CELL-TYPE AGGLUTINATION PROTEIN MAP4-LIKE-RELATED"/>
    <property type="match status" value="1"/>
</dbReference>
<dbReference type="SUPFAM" id="SSF47823">
    <property type="entry name" value="lambda integrase-like, N-terminal domain"/>
    <property type="match status" value="1"/>
</dbReference>
<dbReference type="AlphaFoldDB" id="A0AAJ1N0X1"/>
<accession>A0AAJ1N0X1</accession>
<keyword evidence="1" id="KW-0238">DNA-binding</keyword>
<keyword evidence="2" id="KW-0233">DNA recombination</keyword>
<dbReference type="RefSeq" id="WP_274713686.1">
    <property type="nucleotide sequence ID" value="NZ_JAILSO010000110.1"/>
</dbReference>
<evidence type="ECO:0000313" key="4">
    <source>
        <dbReference type="EMBL" id="MDE1480264.1"/>
    </source>
</evidence>
<dbReference type="Pfam" id="PF00589">
    <property type="entry name" value="Phage_integrase"/>
    <property type="match status" value="1"/>
</dbReference>
<proteinExistence type="predicted"/>
<evidence type="ECO:0000259" key="3">
    <source>
        <dbReference type="PROSITE" id="PS51898"/>
    </source>
</evidence>
<evidence type="ECO:0000313" key="5">
    <source>
        <dbReference type="Proteomes" id="UP001222434"/>
    </source>
</evidence>
<sequence length="380" mass="42417">MTENPLALPGNFSGTRPDDVKTAIQAAQQKGINVAEHAGFQALIAHLLKEFKKREARYAPNTLRRLESAWRGFVDWCVTNQRHSLPATPDTVEAFFIARAEALHRNALSVYRWAISRIHRVSGCPDPCQDVYVEDRLRAITRNKVRDGEAIKQASPFHEQHLLKLTALWYRSDKVLLRRNLALLAVAYESMLRAAELVNIRLQDLALAGDGTATLTIPITKTNHSGEPDTCVLSQEVVGLLMDYTEAGKLDMRGDGFLFVGVSKHNACLRPKADKETGQLQHKPITPKTVEGVFYTAWEVLELKRQNVVPFTAHSARVGAAQDLLKKGYNTLQIQQSGRWASGTMVVRYGRAILAREGAMAHSRIKTRPTRMNWGHPGDG</sequence>
<dbReference type="PROSITE" id="PS51898">
    <property type="entry name" value="TYR_RECOMBINASE"/>
    <property type="match status" value="1"/>
</dbReference>
<dbReference type="Gene3D" id="1.10.150.130">
    <property type="match status" value="1"/>
</dbReference>
<reference evidence="4" key="2">
    <citation type="journal article" date="2022" name="J. Evol. Biol.">
        <title>Pre- and post-association barriers to host switching in sympatric mutualists.</title>
        <authorList>
            <person name="Dinges Z.M."/>
            <person name="Phillips R.K."/>
            <person name="Lively C.M."/>
            <person name="Bashey F."/>
        </authorList>
    </citation>
    <scope>NUCLEOTIDE SEQUENCE</scope>
    <source>
        <strain evidence="4">MC_266_E_2016</strain>
    </source>
</reference>
<feature type="domain" description="Tyr recombinase" evidence="3">
    <location>
        <begin position="152"/>
        <end position="362"/>
    </location>
</feature>
<dbReference type="SUPFAM" id="SSF56349">
    <property type="entry name" value="DNA breaking-rejoining enzymes"/>
    <property type="match status" value="1"/>
</dbReference>
<dbReference type="PANTHER" id="PTHR34605">
    <property type="entry name" value="PHAGE_INTEGRASE DOMAIN-CONTAINING PROTEIN"/>
    <property type="match status" value="1"/>
</dbReference>
<dbReference type="InterPro" id="IPR002104">
    <property type="entry name" value="Integrase_catalytic"/>
</dbReference>
<organism evidence="4 5">
    <name type="scientific">Xenorhabdus bovienii</name>
    <name type="common">Xenorhabdus nematophila subsp. bovienii</name>
    <dbReference type="NCBI Taxonomy" id="40576"/>
    <lineage>
        <taxon>Bacteria</taxon>
        <taxon>Pseudomonadati</taxon>
        <taxon>Pseudomonadota</taxon>
        <taxon>Gammaproteobacteria</taxon>
        <taxon>Enterobacterales</taxon>
        <taxon>Morganellaceae</taxon>
        <taxon>Xenorhabdus</taxon>
    </lineage>
</organism>
<comment type="caution">
    <text evidence="4">The sequence shown here is derived from an EMBL/GenBank/DDBJ whole genome shotgun (WGS) entry which is preliminary data.</text>
</comment>
<dbReference type="GO" id="GO:0006310">
    <property type="term" value="P:DNA recombination"/>
    <property type="evidence" value="ECO:0007669"/>
    <property type="project" value="UniProtKB-KW"/>
</dbReference>
<evidence type="ECO:0000256" key="1">
    <source>
        <dbReference type="ARBA" id="ARBA00023125"/>
    </source>
</evidence>